<protein>
    <submittedName>
        <fullName evidence="4">Lipoxygenase homology domain-containing 1-like</fullName>
    </submittedName>
</protein>
<reference evidence="4" key="1">
    <citation type="submission" date="2023-08" db="EMBL/GenBank/DDBJ databases">
        <authorList>
            <person name="Alioto T."/>
            <person name="Alioto T."/>
            <person name="Gomez Garrido J."/>
        </authorList>
    </citation>
    <scope>NUCLEOTIDE SEQUENCE</scope>
</reference>
<evidence type="ECO:0000259" key="3">
    <source>
        <dbReference type="PROSITE" id="PS50095"/>
    </source>
</evidence>
<comment type="caution">
    <text evidence="1">Lacks conserved residue(s) required for the propagation of feature annotation.</text>
</comment>
<dbReference type="InterPro" id="IPR036392">
    <property type="entry name" value="PLAT/LH2_dom_sf"/>
</dbReference>
<feature type="domain" description="PLAT" evidence="3">
    <location>
        <begin position="294"/>
        <end position="412"/>
    </location>
</feature>
<feature type="compositionally biased region" description="Acidic residues" evidence="2">
    <location>
        <begin position="468"/>
        <end position="478"/>
    </location>
</feature>
<dbReference type="PANTHER" id="PTHR45901:SF3">
    <property type="entry name" value="LIPOXYGENASE HOMOLOGY DOMAIN-CONTAINING PROTEIN 1"/>
    <property type="match status" value="1"/>
</dbReference>
<keyword evidence="5" id="KW-1185">Reference proteome</keyword>
<feature type="region of interest" description="Disordered" evidence="2">
    <location>
        <begin position="506"/>
        <end position="563"/>
    </location>
</feature>
<dbReference type="SUPFAM" id="SSF49723">
    <property type="entry name" value="Lipase/lipooxygenase domain (PLAT/LH2 domain)"/>
    <property type="match status" value="1"/>
</dbReference>
<proteinExistence type="predicted"/>
<dbReference type="AlphaFoldDB" id="A0AA36F374"/>
<dbReference type="InterPro" id="IPR001024">
    <property type="entry name" value="PLAT/LH2_dom"/>
</dbReference>
<feature type="compositionally biased region" description="Low complexity" evidence="2">
    <location>
        <begin position="540"/>
        <end position="563"/>
    </location>
</feature>
<feature type="region of interest" description="Disordered" evidence="2">
    <location>
        <begin position="151"/>
        <end position="205"/>
    </location>
</feature>
<dbReference type="Pfam" id="PF01477">
    <property type="entry name" value="PLAT"/>
    <property type="match status" value="1"/>
</dbReference>
<evidence type="ECO:0000313" key="5">
    <source>
        <dbReference type="Proteomes" id="UP001162480"/>
    </source>
</evidence>
<dbReference type="Proteomes" id="UP001162480">
    <property type="component" value="Chromosome 5"/>
</dbReference>
<dbReference type="InterPro" id="IPR052970">
    <property type="entry name" value="Inner_ear_hair_cell_LOXHD"/>
</dbReference>
<feature type="compositionally biased region" description="Polar residues" evidence="2">
    <location>
        <begin position="176"/>
        <end position="194"/>
    </location>
</feature>
<name>A0AA36F374_OCTVU</name>
<evidence type="ECO:0000256" key="2">
    <source>
        <dbReference type="SAM" id="MobiDB-lite"/>
    </source>
</evidence>
<dbReference type="EMBL" id="OX597818">
    <property type="protein sequence ID" value="CAI9722779.1"/>
    <property type="molecule type" value="Genomic_DNA"/>
</dbReference>
<sequence>MMSSDALVKCVAYKLKYHMNVIQREDGFSPSGNCFKYEKPVVYPLPPSLLYLHDGDYSQKKRLSSCSSLENKDSVLSRRKQRYPNIPYYSPALVDKKRKERVVKIASKILVALGCYDGSGLQQANRHKLLPRIQKKNSNLLNIHQRMQHFYEDSSGEEESYSEKEYESTEQRENIDLTQQSDNDAECNRNSDSPVSERGRSCSGADFNHEDEIVTAATPRILTEKHIKLHTEITVSTFKKKTSDGLPPPQINNILPEPYDVLVENSTQTDFTESVDQNIHQQAVNNEITSGSVTNYKIVVKTGNELGASTRAQVKIVLYGDLGRTKSIDLLESKTNKIKFQKGKEDHFFVESFSVGHLEKIRIGHDRPELPYAWFLDQITIYDLQQKWTYEFPCAQWFSGQGGDRKTYRDLLGPYCSTSEDIDNVPVDPLIQLLSETEKNAEKNPNTNNTSDSNYITLYDKLYIRESTDEESTEESSESNESSTSEDYGSEKKVISVQNYVTVETQTVNVNNKPHMTTDIPQSTSYVSKTSKSKSKHKTTMSSGSRQSSIDTSSEDSSSTSAD</sequence>
<evidence type="ECO:0000256" key="1">
    <source>
        <dbReference type="PROSITE-ProRule" id="PRU00152"/>
    </source>
</evidence>
<organism evidence="4 5">
    <name type="scientific">Octopus vulgaris</name>
    <name type="common">Common octopus</name>
    <dbReference type="NCBI Taxonomy" id="6645"/>
    <lineage>
        <taxon>Eukaryota</taxon>
        <taxon>Metazoa</taxon>
        <taxon>Spiralia</taxon>
        <taxon>Lophotrochozoa</taxon>
        <taxon>Mollusca</taxon>
        <taxon>Cephalopoda</taxon>
        <taxon>Coleoidea</taxon>
        <taxon>Octopodiformes</taxon>
        <taxon>Octopoda</taxon>
        <taxon>Incirrata</taxon>
        <taxon>Octopodidae</taxon>
        <taxon>Octopus</taxon>
    </lineage>
</organism>
<dbReference type="PANTHER" id="PTHR45901">
    <property type="entry name" value="PROTEIN CBG12474"/>
    <property type="match status" value="1"/>
</dbReference>
<evidence type="ECO:0000313" key="4">
    <source>
        <dbReference type="EMBL" id="CAI9722779.1"/>
    </source>
</evidence>
<accession>A0AA36F374</accession>
<dbReference type="Gene3D" id="2.40.180.10">
    <property type="entry name" value="Catalase core domain"/>
    <property type="match status" value="1"/>
</dbReference>
<feature type="compositionally biased region" description="Basic and acidic residues" evidence="2">
    <location>
        <begin position="161"/>
        <end position="175"/>
    </location>
</feature>
<dbReference type="CDD" id="cd01756">
    <property type="entry name" value="PLAT_repeat"/>
    <property type="match status" value="1"/>
</dbReference>
<feature type="region of interest" description="Disordered" evidence="2">
    <location>
        <begin position="467"/>
        <end position="491"/>
    </location>
</feature>
<gene>
    <name evidence="4" type="ORF">OCTVUL_1B000333</name>
</gene>
<dbReference type="PROSITE" id="PS50095">
    <property type="entry name" value="PLAT"/>
    <property type="match status" value="1"/>
</dbReference>
<dbReference type="SMART" id="SM00308">
    <property type="entry name" value="LH2"/>
    <property type="match status" value="1"/>
</dbReference>